<evidence type="ECO:0000259" key="1">
    <source>
        <dbReference type="Pfam" id="PF13649"/>
    </source>
</evidence>
<feature type="domain" description="Methyltransferase" evidence="1">
    <location>
        <begin position="72"/>
        <end position="154"/>
    </location>
</feature>
<proteinExistence type="predicted"/>
<dbReference type="AlphaFoldDB" id="A0A917HTF4"/>
<dbReference type="EMBL" id="BMJW01000001">
    <property type="protein sequence ID" value="GGG89450.1"/>
    <property type="molecule type" value="Genomic_DNA"/>
</dbReference>
<dbReference type="Gene3D" id="3.40.50.150">
    <property type="entry name" value="Vaccinia Virus protein VP39"/>
    <property type="match status" value="1"/>
</dbReference>
<comment type="caution">
    <text evidence="2">The sequence shown here is derived from an EMBL/GenBank/DDBJ whole genome shotgun (WGS) entry which is preliminary data.</text>
</comment>
<organism evidence="2 3">
    <name type="scientific">Polaribacter pacificus</name>
    <dbReference type="NCBI Taxonomy" id="1775173"/>
    <lineage>
        <taxon>Bacteria</taxon>
        <taxon>Pseudomonadati</taxon>
        <taxon>Bacteroidota</taxon>
        <taxon>Flavobacteriia</taxon>
        <taxon>Flavobacteriales</taxon>
        <taxon>Flavobacteriaceae</taxon>
    </lineage>
</organism>
<gene>
    <name evidence="2" type="ORF">GCM10011416_02360</name>
</gene>
<evidence type="ECO:0000313" key="3">
    <source>
        <dbReference type="Proteomes" id="UP000633278"/>
    </source>
</evidence>
<dbReference type="SUPFAM" id="SSF53335">
    <property type="entry name" value="S-adenosyl-L-methionine-dependent methyltransferases"/>
    <property type="match status" value="1"/>
</dbReference>
<accession>A0A917HTF4</accession>
<dbReference type="InterPro" id="IPR029063">
    <property type="entry name" value="SAM-dependent_MTases_sf"/>
</dbReference>
<dbReference type="InterPro" id="IPR041698">
    <property type="entry name" value="Methyltransf_25"/>
</dbReference>
<dbReference type="Pfam" id="PF13649">
    <property type="entry name" value="Methyltransf_25"/>
    <property type="match status" value="1"/>
</dbReference>
<keyword evidence="3" id="KW-1185">Reference proteome</keyword>
<sequence>MSFVKHQKEKNLLLKKPWPTKDAMQQIYELKLWGDNGTDFYSGAGSHQPEIVNPYLEAVKCFLTAFKNPLVVCDLGCGDFNIGKQLVKHTQKYIAVDIVPSLIKQHKEKYRIENLEFCCLDIAKDKLPKGDCALIRQVLQHLSNKEVQNILTKLTDYKYIILTEHLPKGNFVPNKDIVSGQGIRLKKQSGLNLLASPFNLKIKEEKELVSYQLKEAKGSIVTTLYTMY</sequence>
<name>A0A917HTF4_9FLAO</name>
<protein>
    <recommendedName>
        <fullName evidence="1">Methyltransferase domain-containing protein</fullName>
    </recommendedName>
</protein>
<evidence type="ECO:0000313" key="2">
    <source>
        <dbReference type="EMBL" id="GGG89450.1"/>
    </source>
</evidence>
<dbReference type="Proteomes" id="UP000633278">
    <property type="component" value="Unassembled WGS sequence"/>
</dbReference>
<reference evidence="2" key="2">
    <citation type="submission" date="2020-09" db="EMBL/GenBank/DDBJ databases">
        <authorList>
            <person name="Sun Q."/>
            <person name="Zhou Y."/>
        </authorList>
    </citation>
    <scope>NUCLEOTIDE SEQUENCE</scope>
    <source>
        <strain evidence="2">CGMCC 1.15763</strain>
    </source>
</reference>
<reference evidence="2" key="1">
    <citation type="journal article" date="2014" name="Int. J. Syst. Evol. Microbiol.">
        <title>Complete genome sequence of Corynebacterium casei LMG S-19264T (=DSM 44701T), isolated from a smear-ripened cheese.</title>
        <authorList>
            <consortium name="US DOE Joint Genome Institute (JGI-PGF)"/>
            <person name="Walter F."/>
            <person name="Albersmeier A."/>
            <person name="Kalinowski J."/>
            <person name="Ruckert C."/>
        </authorList>
    </citation>
    <scope>NUCLEOTIDE SEQUENCE</scope>
    <source>
        <strain evidence="2">CGMCC 1.15763</strain>
    </source>
</reference>